<keyword evidence="1" id="KW-0472">Membrane</keyword>
<dbReference type="PANTHER" id="PTHR38598:SF1">
    <property type="entry name" value="INNER MEMBRANE PROTEIN YJCH"/>
    <property type="match status" value="1"/>
</dbReference>
<sequence>MASTEPGIEGLAHDPRYQRLVRRRGRLSWLLTALMLVTYLGFILLVAFAKPLLAQPIAGGATTLGIPLGLGVIAVAIALTGFYVRRANAEFDHDVDALAGEHRP</sequence>
<proteinExistence type="predicted"/>
<evidence type="ECO:0000313" key="3">
    <source>
        <dbReference type="Proteomes" id="UP000527143"/>
    </source>
</evidence>
<dbReference type="GO" id="GO:0005886">
    <property type="term" value="C:plasma membrane"/>
    <property type="evidence" value="ECO:0007669"/>
    <property type="project" value="TreeGrafter"/>
</dbReference>
<dbReference type="AlphaFoldDB" id="A0A840YLE4"/>
<keyword evidence="3" id="KW-1185">Reference proteome</keyword>
<dbReference type="PANTHER" id="PTHR38598">
    <property type="entry name" value="INNER MEMBRANE PROTEIN YJCH"/>
    <property type="match status" value="1"/>
</dbReference>
<name>A0A840YLE4_9SPHN</name>
<keyword evidence="1" id="KW-1133">Transmembrane helix</keyword>
<dbReference type="InterPro" id="IPR052959">
    <property type="entry name" value="Inner_membrane_assoc"/>
</dbReference>
<feature type="transmembrane region" description="Helical" evidence="1">
    <location>
        <begin position="27"/>
        <end position="49"/>
    </location>
</feature>
<evidence type="ECO:0000313" key="2">
    <source>
        <dbReference type="EMBL" id="MBB5710256.1"/>
    </source>
</evidence>
<dbReference type="Pfam" id="PF04341">
    <property type="entry name" value="DUF485"/>
    <property type="match status" value="1"/>
</dbReference>
<keyword evidence="1" id="KW-0812">Transmembrane</keyword>
<dbReference type="EMBL" id="JACIJF010000003">
    <property type="protein sequence ID" value="MBB5710256.1"/>
    <property type="molecule type" value="Genomic_DNA"/>
</dbReference>
<protein>
    <submittedName>
        <fullName evidence="2">Uncharacterized membrane protein (DUF485 family)</fullName>
    </submittedName>
</protein>
<comment type="caution">
    <text evidence="2">The sequence shown here is derived from an EMBL/GenBank/DDBJ whole genome shotgun (WGS) entry which is preliminary data.</text>
</comment>
<accession>A0A840YLE4</accession>
<organism evidence="2 3">
    <name type="scientific">Sphingomonas xinjiangensis</name>
    <dbReference type="NCBI Taxonomy" id="643568"/>
    <lineage>
        <taxon>Bacteria</taxon>
        <taxon>Pseudomonadati</taxon>
        <taxon>Pseudomonadota</taxon>
        <taxon>Alphaproteobacteria</taxon>
        <taxon>Sphingomonadales</taxon>
        <taxon>Sphingomonadaceae</taxon>
        <taxon>Sphingomonas</taxon>
    </lineage>
</organism>
<gene>
    <name evidence="2" type="ORF">FHT02_001484</name>
</gene>
<reference evidence="2 3" key="1">
    <citation type="submission" date="2020-08" db="EMBL/GenBank/DDBJ databases">
        <title>Genomic Encyclopedia of Type Strains, Phase IV (KMG-IV): sequencing the most valuable type-strain genomes for metagenomic binning, comparative biology and taxonomic classification.</title>
        <authorList>
            <person name="Goeker M."/>
        </authorList>
    </citation>
    <scope>NUCLEOTIDE SEQUENCE [LARGE SCALE GENOMIC DNA]</scope>
    <source>
        <strain evidence="2 3">DSM 26736</strain>
    </source>
</reference>
<dbReference type="InterPro" id="IPR007436">
    <property type="entry name" value="DUF485"/>
</dbReference>
<evidence type="ECO:0000256" key="1">
    <source>
        <dbReference type="SAM" id="Phobius"/>
    </source>
</evidence>
<feature type="transmembrane region" description="Helical" evidence="1">
    <location>
        <begin position="61"/>
        <end position="84"/>
    </location>
</feature>
<dbReference type="RefSeq" id="WP_184085999.1">
    <property type="nucleotide sequence ID" value="NZ_JACIJF010000003.1"/>
</dbReference>
<dbReference type="Proteomes" id="UP000527143">
    <property type="component" value="Unassembled WGS sequence"/>
</dbReference>